<dbReference type="Gene3D" id="3.40.50.300">
    <property type="entry name" value="P-loop containing nucleotide triphosphate hydrolases"/>
    <property type="match status" value="1"/>
</dbReference>
<dbReference type="OrthoDB" id="347018at2759"/>
<dbReference type="SUPFAM" id="SSF52540">
    <property type="entry name" value="P-loop containing nucleoside triphosphate hydrolases"/>
    <property type="match status" value="1"/>
</dbReference>
<evidence type="ECO:0000256" key="6">
    <source>
        <dbReference type="ARBA" id="ARBA00023242"/>
    </source>
</evidence>
<evidence type="ECO:0000259" key="8">
    <source>
        <dbReference type="PROSITE" id="PS51883"/>
    </source>
</evidence>
<dbReference type="PROSITE" id="PS51883">
    <property type="entry name" value="OBG"/>
    <property type="match status" value="1"/>
</dbReference>
<dbReference type="SUPFAM" id="SSF82051">
    <property type="entry name" value="Obg GTP-binding protein N-terminal domain"/>
    <property type="match status" value="1"/>
</dbReference>
<comment type="subcellular location">
    <subcellularLocation>
        <location evidence="1">Nucleus</location>
        <location evidence="1">Nucleolus</location>
    </subcellularLocation>
</comment>
<dbReference type="InterPro" id="IPR006169">
    <property type="entry name" value="GTP1_OBG_dom"/>
</dbReference>
<dbReference type="PRINTS" id="PR00326">
    <property type="entry name" value="GTP1OBG"/>
</dbReference>
<comment type="similarity">
    <text evidence="2">Belongs to the TRAFAC class OBG-HflX-like GTPase superfamily. OBG GTPase family.</text>
</comment>
<dbReference type="AlphaFoldDB" id="A0A8R2A3E7"/>
<dbReference type="Gene3D" id="2.70.210.12">
    <property type="entry name" value="GTP1/OBG domain"/>
    <property type="match status" value="1"/>
</dbReference>
<evidence type="ECO:0000256" key="1">
    <source>
        <dbReference type="ARBA" id="ARBA00004604"/>
    </source>
</evidence>
<dbReference type="CDD" id="cd01898">
    <property type="entry name" value="Obg"/>
    <property type="match status" value="1"/>
</dbReference>
<reference evidence="9" key="2">
    <citation type="submission" date="2022-06" db="UniProtKB">
        <authorList>
            <consortium name="EnsemblMetazoa"/>
        </authorList>
    </citation>
    <scope>IDENTIFICATION</scope>
</reference>
<dbReference type="InterPro" id="IPR006073">
    <property type="entry name" value="GTP-bd"/>
</dbReference>
<dbReference type="PANTHER" id="PTHR11702">
    <property type="entry name" value="DEVELOPMENTALLY REGULATED GTP-BINDING PROTEIN-RELATED"/>
    <property type="match status" value="1"/>
</dbReference>
<keyword evidence="10" id="KW-1185">Reference proteome</keyword>
<evidence type="ECO:0000313" key="9">
    <source>
        <dbReference type="EnsemblMetazoa" id="XP_001950342.2"/>
    </source>
</evidence>
<reference evidence="10" key="1">
    <citation type="submission" date="2010-06" db="EMBL/GenBank/DDBJ databases">
        <authorList>
            <person name="Jiang H."/>
            <person name="Abraham K."/>
            <person name="Ali S."/>
            <person name="Alsbrooks S.L."/>
            <person name="Anim B.N."/>
            <person name="Anosike U.S."/>
            <person name="Attaway T."/>
            <person name="Bandaranaike D.P."/>
            <person name="Battles P.K."/>
            <person name="Bell S.N."/>
            <person name="Bell A.V."/>
            <person name="Beltran B."/>
            <person name="Bickham C."/>
            <person name="Bustamante Y."/>
            <person name="Caleb T."/>
            <person name="Canada A."/>
            <person name="Cardenas V."/>
            <person name="Carter K."/>
            <person name="Chacko J."/>
            <person name="Chandrabose M.N."/>
            <person name="Chavez D."/>
            <person name="Chavez A."/>
            <person name="Chen L."/>
            <person name="Chu H.-S."/>
            <person name="Claassen K.J."/>
            <person name="Cockrell R."/>
            <person name="Collins M."/>
            <person name="Cooper J.A."/>
            <person name="Cree A."/>
            <person name="Curry S.M."/>
            <person name="Da Y."/>
            <person name="Dao M.D."/>
            <person name="Das B."/>
            <person name="Davila M.-L."/>
            <person name="Davy-Carroll L."/>
            <person name="Denson S."/>
            <person name="Dinh H."/>
            <person name="Ebong V.E."/>
            <person name="Edwards J.R."/>
            <person name="Egan A."/>
            <person name="El-Daye J."/>
            <person name="Escobedo L."/>
            <person name="Fernandez S."/>
            <person name="Fernando P.R."/>
            <person name="Flagg N."/>
            <person name="Forbes L.D."/>
            <person name="Fowler R.G."/>
            <person name="Fu Q."/>
            <person name="Gabisi R.A."/>
            <person name="Ganer J."/>
            <person name="Garbino Pronczuk A."/>
            <person name="Garcia R.M."/>
            <person name="Garner T."/>
            <person name="Garrett T.E."/>
            <person name="Gonzalez D.A."/>
            <person name="Hamid H."/>
            <person name="Hawkins E.S."/>
            <person name="Hirani K."/>
            <person name="Hogues M.E."/>
            <person name="Hollins B."/>
            <person name="Hsiao C.-H."/>
            <person name="Jabil R."/>
            <person name="James M.L."/>
            <person name="Jhangiani S.N."/>
            <person name="Johnson B."/>
            <person name="Johnson Q."/>
            <person name="Joshi V."/>
            <person name="Kalu J.B."/>
            <person name="Kam C."/>
            <person name="Kashfia A."/>
            <person name="Keebler J."/>
            <person name="Kisamo H."/>
            <person name="Kovar C.L."/>
            <person name="Lago L.A."/>
            <person name="Lai C.-Y."/>
            <person name="Laidlaw J."/>
            <person name="Lara F."/>
            <person name="Le T.-K."/>
            <person name="Lee S.L."/>
            <person name="Legall F.H."/>
            <person name="Lemon S.J."/>
            <person name="Lewis L.R."/>
            <person name="Li B."/>
            <person name="Liu Y."/>
            <person name="Liu Y.-S."/>
            <person name="Lopez J."/>
            <person name="Lozado R.J."/>
            <person name="Lu J."/>
            <person name="Madu R.C."/>
            <person name="Maheshwari M."/>
            <person name="Maheshwari R."/>
            <person name="Malloy K."/>
            <person name="Martinez E."/>
            <person name="Mathew T."/>
            <person name="Mercado I.C."/>
            <person name="Mercado C."/>
            <person name="Meyer B."/>
            <person name="Montgomery K."/>
            <person name="Morgan M.B."/>
            <person name="Munidasa M."/>
            <person name="Nazareth L.V."/>
            <person name="Nelson J."/>
            <person name="Ng B.M."/>
            <person name="Nguyen N.B."/>
            <person name="Nguyen P.Q."/>
            <person name="Nguyen T."/>
            <person name="Obregon M."/>
            <person name="Okwuonu G.O."/>
            <person name="Onwere C.G."/>
            <person name="Orozco G."/>
            <person name="Parra A."/>
            <person name="Patel S."/>
            <person name="Patil S."/>
            <person name="Perez A."/>
            <person name="Perez Y."/>
            <person name="Pham C."/>
            <person name="Primus E.L."/>
            <person name="Pu L.-L."/>
            <person name="Puazo M."/>
            <person name="Qin X."/>
            <person name="Quiroz J.B."/>
            <person name="Reese J."/>
            <person name="Richards S."/>
            <person name="Rives C.M."/>
            <person name="Robberts R."/>
            <person name="Ruiz S.J."/>
            <person name="Ruiz M.J."/>
            <person name="Santibanez J."/>
            <person name="Schneider B.W."/>
            <person name="Sisson I."/>
            <person name="Smith M."/>
            <person name="Sodergren E."/>
            <person name="Song X.-Z."/>
            <person name="Song B.B."/>
            <person name="Summersgill H."/>
            <person name="Thelus R."/>
            <person name="Thornton R.D."/>
            <person name="Trejos Z.Y."/>
            <person name="Usmani K."/>
            <person name="Vattathil S."/>
            <person name="Villasana D."/>
            <person name="Walker D.L."/>
            <person name="Wang S."/>
            <person name="Wang K."/>
            <person name="White C.S."/>
            <person name="Williams A.C."/>
            <person name="Williamson J."/>
            <person name="Wilson K."/>
            <person name="Woghiren I.O."/>
            <person name="Woodworth J.R."/>
            <person name="Worley K.C."/>
            <person name="Wright R.A."/>
            <person name="Wu W."/>
            <person name="Young L."/>
            <person name="Zhang L."/>
            <person name="Zhang J."/>
            <person name="Zhu Y."/>
            <person name="Muzny D.M."/>
            <person name="Weinstock G."/>
            <person name="Gibbs R.A."/>
        </authorList>
    </citation>
    <scope>NUCLEOTIDE SEQUENCE [LARGE SCALE GENOMIC DNA]</scope>
    <source>
        <strain evidence="10">LSR1</strain>
    </source>
</reference>
<keyword evidence="5" id="KW-0342">GTP-binding</keyword>
<dbReference type="InterPro" id="IPR027417">
    <property type="entry name" value="P-loop_NTPase"/>
</dbReference>
<dbReference type="InterPro" id="IPR045086">
    <property type="entry name" value="OBG_GTPase"/>
</dbReference>
<dbReference type="PIRSF" id="PIRSF002401">
    <property type="entry name" value="GTP_bd_Obg/CgtA"/>
    <property type="match status" value="1"/>
</dbReference>
<dbReference type="InterPro" id="IPR031167">
    <property type="entry name" value="G_OBG"/>
</dbReference>
<dbReference type="GeneID" id="100161613"/>
<organism evidence="9 10">
    <name type="scientific">Acyrthosiphon pisum</name>
    <name type="common">Pea aphid</name>
    <dbReference type="NCBI Taxonomy" id="7029"/>
    <lineage>
        <taxon>Eukaryota</taxon>
        <taxon>Metazoa</taxon>
        <taxon>Ecdysozoa</taxon>
        <taxon>Arthropoda</taxon>
        <taxon>Hexapoda</taxon>
        <taxon>Insecta</taxon>
        <taxon>Pterygota</taxon>
        <taxon>Neoptera</taxon>
        <taxon>Paraneoptera</taxon>
        <taxon>Hemiptera</taxon>
        <taxon>Sternorrhyncha</taxon>
        <taxon>Aphidomorpha</taxon>
        <taxon>Aphidoidea</taxon>
        <taxon>Aphididae</taxon>
        <taxon>Macrosiphini</taxon>
        <taxon>Acyrthosiphon</taxon>
    </lineage>
</organism>
<proteinExistence type="inferred from homology"/>
<dbReference type="GO" id="GO:0005730">
    <property type="term" value="C:nucleolus"/>
    <property type="evidence" value="ECO:0007669"/>
    <property type="project" value="UniProtKB-SubCell"/>
</dbReference>
<dbReference type="InterPro" id="IPR014100">
    <property type="entry name" value="GTP-bd_Obg/CgtA"/>
</dbReference>
<dbReference type="PANTHER" id="PTHR11702:SF43">
    <property type="entry name" value="GTP-BINDING PROTEIN 10"/>
    <property type="match status" value="1"/>
</dbReference>
<dbReference type="KEGG" id="api:100161613"/>
<feature type="domain" description="Obg" evidence="8">
    <location>
        <begin position="46"/>
        <end position="181"/>
    </location>
</feature>
<dbReference type="RefSeq" id="XP_001950342.2">
    <property type="nucleotide sequence ID" value="XM_001950307.4"/>
</dbReference>
<evidence type="ECO:0000256" key="2">
    <source>
        <dbReference type="ARBA" id="ARBA00007699"/>
    </source>
</evidence>
<keyword evidence="4" id="KW-0547">Nucleotide-binding</keyword>
<dbReference type="PROSITE" id="PS51710">
    <property type="entry name" value="G_OBG"/>
    <property type="match status" value="1"/>
</dbReference>
<evidence type="ECO:0000256" key="5">
    <source>
        <dbReference type="ARBA" id="ARBA00023134"/>
    </source>
</evidence>
<keyword evidence="3" id="KW-0690">Ribosome biogenesis</keyword>
<evidence type="ECO:0008006" key="11">
    <source>
        <dbReference type="Google" id="ProtNLM"/>
    </source>
</evidence>
<evidence type="ECO:0000256" key="3">
    <source>
        <dbReference type="ARBA" id="ARBA00022517"/>
    </source>
</evidence>
<feature type="domain" description="OBG-type G" evidence="7">
    <location>
        <begin position="182"/>
        <end position="377"/>
    </location>
</feature>
<accession>A0A8R2A3E7</accession>
<dbReference type="Proteomes" id="UP000007819">
    <property type="component" value="Chromosome A2"/>
</dbReference>
<sequence>MLHCKYYTISTMFCFHKNLLLQRIVRQYSSSKKDAKPIRNYLKQNSKFLDSLRIHVKAGTGGFGFPRYGGEGGKGGDVCFVATEGMTLKDFLKKYPLKKLRAEMGGNSHSRRILGQIGEDKKVNVPTGITVYDDKNVLIGELNEPDSELIVGKGGVGGNKTNGYCGLKGESKSIKLELKLIADIGLVGFPNAGKSTLLKAISNAKPKIASYPFTTIRPNIGVMTYDDLRQISMADLPGLIEGAHCNIGMGHRFLRHVERTKLLLLVVDINGFQLNPKHQFRSCLDTVVLLNKELELYKEELLDKPAMLIINKMDTEGANEKYLEIKNQLEHLDDTIMSYSDEIKPSKAIKFDKILKISAKDQPDDVQRVKSTVRELLDINEELNNNIEYKSLKNIKEQLRERGPVLI</sequence>
<evidence type="ECO:0000259" key="7">
    <source>
        <dbReference type="PROSITE" id="PS51710"/>
    </source>
</evidence>
<dbReference type="GO" id="GO:0000287">
    <property type="term" value="F:magnesium ion binding"/>
    <property type="evidence" value="ECO:0007669"/>
    <property type="project" value="InterPro"/>
</dbReference>
<dbReference type="GO" id="GO:0005525">
    <property type="term" value="F:GTP binding"/>
    <property type="evidence" value="ECO:0007669"/>
    <property type="project" value="UniProtKB-KW"/>
</dbReference>
<dbReference type="EnsemblMetazoa" id="XM_001950307.5">
    <property type="protein sequence ID" value="XP_001950342.2"/>
    <property type="gene ID" value="LOC100161613"/>
</dbReference>
<dbReference type="GO" id="GO:0042254">
    <property type="term" value="P:ribosome biogenesis"/>
    <property type="evidence" value="ECO:0007669"/>
    <property type="project" value="UniProtKB-UniRule"/>
</dbReference>
<keyword evidence="6" id="KW-0539">Nucleus</keyword>
<name>A0A8R2A3E7_ACYPI</name>
<dbReference type="Pfam" id="PF01018">
    <property type="entry name" value="GTP1_OBG"/>
    <property type="match status" value="1"/>
</dbReference>
<dbReference type="Pfam" id="PF01926">
    <property type="entry name" value="MMR_HSR1"/>
    <property type="match status" value="1"/>
</dbReference>
<evidence type="ECO:0000313" key="10">
    <source>
        <dbReference type="Proteomes" id="UP000007819"/>
    </source>
</evidence>
<evidence type="ECO:0000256" key="4">
    <source>
        <dbReference type="ARBA" id="ARBA00022741"/>
    </source>
</evidence>
<dbReference type="GO" id="GO:0003924">
    <property type="term" value="F:GTPase activity"/>
    <property type="evidence" value="ECO:0007669"/>
    <property type="project" value="InterPro"/>
</dbReference>
<dbReference type="InterPro" id="IPR036726">
    <property type="entry name" value="GTP1_OBG_dom_sf"/>
</dbReference>
<protein>
    <recommendedName>
        <fullName evidence="11">GTP-binding protein 10 homolog</fullName>
    </recommendedName>
</protein>
<dbReference type="GO" id="GO:0005739">
    <property type="term" value="C:mitochondrion"/>
    <property type="evidence" value="ECO:0007669"/>
    <property type="project" value="TreeGrafter"/>
</dbReference>